<feature type="region of interest" description="Disordered" evidence="10">
    <location>
        <begin position="29"/>
        <end position="50"/>
    </location>
</feature>
<evidence type="ECO:0000259" key="11">
    <source>
        <dbReference type="PROSITE" id="PS51192"/>
    </source>
</evidence>
<comment type="subunit">
    <text evidence="9">Interacts with the MHF histone-fold complex to form the FANCM-MHF complex.</text>
</comment>
<dbReference type="GO" id="GO:0009378">
    <property type="term" value="F:four-way junction helicase activity"/>
    <property type="evidence" value="ECO:0007669"/>
    <property type="project" value="TreeGrafter"/>
</dbReference>
<dbReference type="STRING" id="50990.A0A4Y7QNC1"/>
<feature type="region of interest" description="Disordered" evidence="10">
    <location>
        <begin position="1156"/>
        <end position="1183"/>
    </location>
</feature>
<dbReference type="PANTHER" id="PTHR14025">
    <property type="entry name" value="FANCONI ANEMIA GROUP M FANCM FAMILY MEMBER"/>
    <property type="match status" value="1"/>
</dbReference>
<dbReference type="GO" id="GO:0043138">
    <property type="term" value="F:3'-5' DNA helicase activity"/>
    <property type="evidence" value="ECO:0007669"/>
    <property type="project" value="InterPro"/>
</dbReference>
<dbReference type="SMART" id="SM00487">
    <property type="entry name" value="DEXDc"/>
    <property type="match status" value="1"/>
</dbReference>
<feature type="domain" description="Helicase ATP-binding" evidence="11">
    <location>
        <begin position="205"/>
        <end position="373"/>
    </location>
</feature>
<evidence type="ECO:0000313" key="13">
    <source>
        <dbReference type="EMBL" id="TDL28562.1"/>
    </source>
</evidence>
<dbReference type="InterPro" id="IPR006935">
    <property type="entry name" value="Helicase/UvrB_N"/>
</dbReference>
<feature type="region of interest" description="Disordered" evidence="10">
    <location>
        <begin position="78"/>
        <end position="173"/>
    </location>
</feature>
<keyword evidence="5" id="KW-0347">Helicase</keyword>
<dbReference type="InterPro" id="IPR001650">
    <property type="entry name" value="Helicase_C-like"/>
</dbReference>
<dbReference type="InterPro" id="IPR014001">
    <property type="entry name" value="Helicase_ATP-bd"/>
</dbReference>
<dbReference type="PROSITE" id="PS51194">
    <property type="entry name" value="HELICASE_CTER"/>
    <property type="match status" value="1"/>
</dbReference>
<feature type="compositionally biased region" description="Basic and acidic residues" evidence="10">
    <location>
        <begin position="887"/>
        <end position="903"/>
    </location>
</feature>
<evidence type="ECO:0000313" key="14">
    <source>
        <dbReference type="Proteomes" id="UP000294933"/>
    </source>
</evidence>
<dbReference type="Pfam" id="PF04851">
    <property type="entry name" value="ResIII"/>
    <property type="match status" value="1"/>
</dbReference>
<dbReference type="FunFam" id="3.40.50.300:FF:000861">
    <property type="entry name" value="Fanconi anemia, complementation group M"/>
    <property type="match status" value="1"/>
</dbReference>
<dbReference type="SUPFAM" id="SSF52540">
    <property type="entry name" value="P-loop containing nucleoside triphosphate hydrolases"/>
    <property type="match status" value="1"/>
</dbReference>
<dbReference type="PANTHER" id="PTHR14025:SF20">
    <property type="entry name" value="FANCONI ANEMIA GROUP M PROTEIN"/>
    <property type="match status" value="1"/>
</dbReference>
<keyword evidence="14" id="KW-1185">Reference proteome</keyword>
<evidence type="ECO:0000256" key="10">
    <source>
        <dbReference type="SAM" id="MobiDB-lite"/>
    </source>
</evidence>
<accession>A0A4Y7QNC1</accession>
<dbReference type="Pfam" id="PF00271">
    <property type="entry name" value="Helicase_C"/>
    <property type="match status" value="1"/>
</dbReference>
<evidence type="ECO:0000256" key="6">
    <source>
        <dbReference type="ARBA" id="ARBA00022840"/>
    </source>
</evidence>
<comment type="function">
    <text evidence="9">ATP-dependent DNA helicase involved in DNA damage repair by homologous recombination and in genome maintenance. Capable of unwinding D-loops. Plays a role in limiting crossover recombinants during mitotic DNA double-strand break (DSB) repair. Component of a FANCM-MHF complex which promotes gene conversion at blocked replication forks, probably by reversal of the stalled fork.</text>
</comment>
<feature type="region of interest" description="Disordered" evidence="10">
    <location>
        <begin position="818"/>
        <end position="912"/>
    </location>
</feature>
<feature type="compositionally biased region" description="Low complexity" evidence="10">
    <location>
        <begin position="938"/>
        <end position="948"/>
    </location>
</feature>
<feature type="region of interest" description="Disordered" evidence="10">
    <location>
        <begin position="938"/>
        <end position="957"/>
    </location>
</feature>
<dbReference type="GO" id="GO:0016887">
    <property type="term" value="F:ATP hydrolysis activity"/>
    <property type="evidence" value="ECO:0007669"/>
    <property type="project" value="RHEA"/>
</dbReference>
<evidence type="ECO:0000256" key="9">
    <source>
        <dbReference type="RuleBase" id="RU367027"/>
    </source>
</evidence>
<evidence type="ECO:0000256" key="8">
    <source>
        <dbReference type="ARBA" id="ARBA00047995"/>
    </source>
</evidence>
<evidence type="ECO:0000256" key="4">
    <source>
        <dbReference type="ARBA" id="ARBA00022801"/>
    </source>
</evidence>
<reference evidence="13 14" key="1">
    <citation type="submission" date="2018-06" db="EMBL/GenBank/DDBJ databases">
        <title>A transcriptomic atlas of mushroom development highlights an independent origin of complex multicellularity.</title>
        <authorList>
            <consortium name="DOE Joint Genome Institute"/>
            <person name="Krizsan K."/>
            <person name="Almasi E."/>
            <person name="Merenyi Z."/>
            <person name="Sahu N."/>
            <person name="Viragh M."/>
            <person name="Koszo T."/>
            <person name="Mondo S."/>
            <person name="Kiss B."/>
            <person name="Balint B."/>
            <person name="Kues U."/>
            <person name="Barry K."/>
            <person name="Hegedus J.C."/>
            <person name="Henrissat B."/>
            <person name="Johnson J."/>
            <person name="Lipzen A."/>
            <person name="Ohm R."/>
            <person name="Nagy I."/>
            <person name="Pangilinan J."/>
            <person name="Yan J."/>
            <person name="Xiong Y."/>
            <person name="Grigoriev I.V."/>
            <person name="Hibbett D.S."/>
            <person name="Nagy L.G."/>
        </authorList>
    </citation>
    <scope>NUCLEOTIDE SEQUENCE [LARGE SCALE GENOMIC DNA]</scope>
    <source>
        <strain evidence="13 14">SZMC22713</strain>
    </source>
</reference>
<dbReference type="Proteomes" id="UP000294933">
    <property type="component" value="Unassembled WGS sequence"/>
</dbReference>
<keyword evidence="3" id="KW-0547">Nucleotide-binding</keyword>
<dbReference type="VEuPathDB" id="FungiDB:BD410DRAFT_231118"/>
<feature type="compositionally biased region" description="Polar residues" evidence="10">
    <location>
        <begin position="103"/>
        <end position="113"/>
    </location>
</feature>
<dbReference type="GO" id="GO:0005524">
    <property type="term" value="F:ATP binding"/>
    <property type="evidence" value="ECO:0007669"/>
    <property type="project" value="UniProtKB-UniRule"/>
</dbReference>
<sequence>MSSDSFDDGQEFNSAFLDELDAIEATQLASTSKAPAAQPPLSNLDDTDDFDFSFDVDESELQRLDHFIEDTYAEMAQPIAGPSRQTTLFGDTLPPGPPKAVRQPQQRTKSNLRNPFGAKARKTKRWDYTASPGKGKGKANDPESKKRDEEYDDDEDVEFPQYPPPLISDVDSLPPPPMKLEVDLLAARNWIYPSNRERRDYQFNITKNCLFENTLVALPTGLGKTFIAGAVMLNYYKWFPEGKVLFVAPTKPLVAQQIDACHQTCGIPGSDSIELTGQVKTDKRTQAWAEKRVFFMTPQTLMSDLKAGRCDPRDIILLVIDEAHKGTGNYSYAEAVRYITRRNPYFRILALTATPGSKPEAVQAIIDSLHISNIEIRDENSLDLKAYTHEKRTTTHVIKMSDTIQRINDHLIKLMEKDYRRLRDNGLLFCEISQLKAYSCTLAQQKVNSMKDCKWAYGPLKILQSLARAMTYLIEFSVPMCHAVLQQMADERDMNGERSTSAERIRNNPHYVKLMLEINQQKSQGFSMHPKMEKLLSLCINHFAVADENLDDNTGSNPQDTRMIVFVSFRDCVDEVVEVLNRQRPLIRAERFIGQGTDKSGKKGVAQNQQIEILKKFKKGEFNVLVSTAIGEEGLDIGDVDRIVCYDTQSSAIRMLQRIGRTGRKRTGNVDVLLAKDREEKNWEKAKENYRIVQQSIVRGEDLELYNDVHRLTPSDIKPECLEMNMEIEEYDRSNEKVKYKAGSKITTKKRKRNDDVNRNIPLGACTTFTSAKVMVETATKRKRSKHAVVDAGAIQSDDTDREIEAGLHGVIKPVKGKQSTLKPFRAKSKAKAGIKKAKAPPCNSFPSMSQMKAEIAEDSDDLEIRTGLRQLSKRPRTDSEESEHDESERALDNRPSPDEYRSSRHGLSPDGQLALVDSANYDSQELQHFALVLDGISSSRSNGSRHVSQPEEGDMSWLIDSDSEPELISEHIKPPQIADGNRVPFISASKCSKVSSSTSLSCETNGSGIPRSRPSDKIEPPISSPRNPEPSSPIRLPALQRKRPTILPTESSPLHLPPPSQRRLMRRRESCSPTSPIVKKRMRTEVPISKNPLLDIEAVHSGDESEGDSDIDMIESESDRQFLQDLQETQASPSYNQTAAYRMGLLTQVPTHAGGPAFASKPKRTGRFAGGRNGPRLLVSSSPVREPDEYVIGTFVVPDDDTVVYNTTSSEP</sequence>
<keyword evidence="7" id="KW-0539">Nucleus</keyword>
<dbReference type="InterPro" id="IPR044749">
    <property type="entry name" value="FANCM_DEXDc"/>
</dbReference>
<evidence type="ECO:0000259" key="12">
    <source>
        <dbReference type="PROSITE" id="PS51194"/>
    </source>
</evidence>
<name>A0A4Y7QNC1_9AGAM</name>
<dbReference type="SMART" id="SM00490">
    <property type="entry name" value="HELICc"/>
    <property type="match status" value="1"/>
</dbReference>
<dbReference type="GO" id="GO:0005634">
    <property type="term" value="C:nucleus"/>
    <property type="evidence" value="ECO:0007669"/>
    <property type="project" value="UniProtKB-SubCell"/>
</dbReference>
<evidence type="ECO:0000256" key="1">
    <source>
        <dbReference type="ARBA" id="ARBA00004123"/>
    </source>
</evidence>
<protein>
    <recommendedName>
        <fullName evidence="9">ATP-dependent DNA helicase</fullName>
        <ecNumber evidence="9">3.6.4.12</ecNumber>
    </recommendedName>
</protein>
<dbReference type="CDD" id="cd18033">
    <property type="entry name" value="DEXDc_FANCM"/>
    <property type="match status" value="1"/>
</dbReference>
<evidence type="ECO:0000256" key="3">
    <source>
        <dbReference type="ARBA" id="ARBA00022741"/>
    </source>
</evidence>
<dbReference type="AlphaFoldDB" id="A0A4Y7QNC1"/>
<evidence type="ECO:0000256" key="5">
    <source>
        <dbReference type="ARBA" id="ARBA00022806"/>
    </source>
</evidence>
<feature type="domain" description="Helicase C-terminal" evidence="12">
    <location>
        <begin position="549"/>
        <end position="705"/>
    </location>
</feature>
<comment type="catalytic activity">
    <reaction evidence="8 9">
        <text>ATP + H2O = ADP + phosphate + H(+)</text>
        <dbReference type="Rhea" id="RHEA:13065"/>
        <dbReference type="ChEBI" id="CHEBI:15377"/>
        <dbReference type="ChEBI" id="CHEBI:15378"/>
        <dbReference type="ChEBI" id="CHEBI:30616"/>
        <dbReference type="ChEBI" id="CHEBI:43474"/>
        <dbReference type="ChEBI" id="CHEBI:456216"/>
        <dbReference type="EC" id="3.6.4.12"/>
    </reaction>
</comment>
<keyword evidence="4 13" id="KW-0378">Hydrolase</keyword>
<feature type="compositionally biased region" description="Basic residues" evidence="10">
    <location>
        <begin position="825"/>
        <end position="839"/>
    </location>
</feature>
<feature type="compositionally biased region" description="Low complexity" evidence="10">
    <location>
        <begin position="997"/>
        <end position="1008"/>
    </location>
</feature>
<dbReference type="CDD" id="cd18801">
    <property type="entry name" value="SF2_C_FANCM_Hef"/>
    <property type="match status" value="1"/>
</dbReference>
<proteinExistence type="inferred from homology"/>
<dbReference type="GO" id="GO:0036297">
    <property type="term" value="P:interstrand cross-link repair"/>
    <property type="evidence" value="ECO:0007669"/>
    <property type="project" value="TreeGrafter"/>
</dbReference>
<dbReference type="InterPro" id="IPR039686">
    <property type="entry name" value="FANCM/Mph1-like_ID"/>
</dbReference>
<comment type="similarity">
    <text evidence="2 9">Belongs to the DEAD box helicase family. DEAH subfamily. FANCM sub-subfamily.</text>
</comment>
<dbReference type="EC" id="3.6.4.12" evidence="9"/>
<dbReference type="CDD" id="cd12091">
    <property type="entry name" value="FANCM_ID"/>
    <property type="match status" value="1"/>
</dbReference>
<dbReference type="GO" id="GO:0045003">
    <property type="term" value="P:double-strand break repair via synthesis-dependent strand annealing"/>
    <property type="evidence" value="ECO:0007669"/>
    <property type="project" value="TreeGrafter"/>
</dbReference>
<feature type="region of interest" description="Disordered" evidence="10">
    <location>
        <begin position="997"/>
        <end position="1074"/>
    </location>
</feature>
<keyword evidence="6" id="KW-0067">ATP-binding</keyword>
<organism evidence="13 14">
    <name type="scientific">Rickenella mellea</name>
    <dbReference type="NCBI Taxonomy" id="50990"/>
    <lineage>
        <taxon>Eukaryota</taxon>
        <taxon>Fungi</taxon>
        <taxon>Dikarya</taxon>
        <taxon>Basidiomycota</taxon>
        <taxon>Agaricomycotina</taxon>
        <taxon>Agaricomycetes</taxon>
        <taxon>Hymenochaetales</taxon>
        <taxon>Rickenellaceae</taxon>
        <taxon>Rickenella</taxon>
    </lineage>
</organism>
<dbReference type="InterPro" id="IPR027417">
    <property type="entry name" value="P-loop_NTPase"/>
</dbReference>
<evidence type="ECO:0000256" key="7">
    <source>
        <dbReference type="ARBA" id="ARBA00023242"/>
    </source>
</evidence>
<comment type="subcellular location">
    <subcellularLocation>
        <location evidence="1 9">Nucleus</location>
    </subcellularLocation>
</comment>
<dbReference type="PROSITE" id="PS51192">
    <property type="entry name" value="HELICASE_ATP_BIND_1"/>
    <property type="match status" value="1"/>
</dbReference>
<dbReference type="Gene3D" id="3.40.50.300">
    <property type="entry name" value="P-loop containing nucleotide triphosphate hydrolases"/>
    <property type="match status" value="2"/>
</dbReference>
<dbReference type="OrthoDB" id="164902at2759"/>
<feature type="compositionally biased region" description="Basic and acidic residues" evidence="10">
    <location>
        <begin position="138"/>
        <end position="149"/>
    </location>
</feature>
<dbReference type="GO" id="GO:0000400">
    <property type="term" value="F:four-way junction DNA binding"/>
    <property type="evidence" value="ECO:0007669"/>
    <property type="project" value="TreeGrafter"/>
</dbReference>
<gene>
    <name evidence="13" type="ORF">BD410DRAFT_231118</name>
</gene>
<dbReference type="EMBL" id="ML170157">
    <property type="protein sequence ID" value="TDL28562.1"/>
    <property type="molecule type" value="Genomic_DNA"/>
</dbReference>
<evidence type="ECO:0000256" key="2">
    <source>
        <dbReference type="ARBA" id="ARBA00009889"/>
    </source>
</evidence>